<evidence type="ECO:0000313" key="4">
    <source>
        <dbReference type="Proteomes" id="UP001198862"/>
    </source>
</evidence>
<gene>
    <name evidence="3" type="ORF">LJ725_22865</name>
</gene>
<evidence type="ECO:0000259" key="2">
    <source>
        <dbReference type="Pfam" id="PF20239"/>
    </source>
</evidence>
<dbReference type="EMBL" id="JAJISD010000011">
    <property type="protein sequence ID" value="MCC8431830.1"/>
    <property type="molecule type" value="Genomic_DNA"/>
</dbReference>
<proteinExistence type="predicted"/>
<dbReference type="InterPro" id="IPR013325">
    <property type="entry name" value="RNA_pol_sigma_r2"/>
</dbReference>
<reference evidence="3 4" key="1">
    <citation type="submission" date="2021-11" db="EMBL/GenBank/DDBJ databases">
        <authorList>
            <person name="Lee D.-H."/>
            <person name="Kim S.-B."/>
        </authorList>
    </citation>
    <scope>NUCLEOTIDE SEQUENCE [LARGE SCALE GENOMIC DNA]</scope>
    <source>
        <strain evidence="3 4">KCTC 52223</strain>
    </source>
</reference>
<organism evidence="3 4">
    <name type="scientific">Reyranella aquatilis</name>
    <dbReference type="NCBI Taxonomy" id="2035356"/>
    <lineage>
        <taxon>Bacteria</taxon>
        <taxon>Pseudomonadati</taxon>
        <taxon>Pseudomonadota</taxon>
        <taxon>Alphaproteobacteria</taxon>
        <taxon>Hyphomicrobiales</taxon>
        <taxon>Reyranellaceae</taxon>
        <taxon>Reyranella</taxon>
    </lineage>
</organism>
<evidence type="ECO:0000313" key="3">
    <source>
        <dbReference type="EMBL" id="MCC8431830.1"/>
    </source>
</evidence>
<dbReference type="SUPFAM" id="SSF88946">
    <property type="entry name" value="Sigma2 domain of RNA polymerase sigma factors"/>
    <property type="match status" value="1"/>
</dbReference>
<dbReference type="InterPro" id="IPR013324">
    <property type="entry name" value="RNA_pol_sigma_r3/r4-like"/>
</dbReference>
<accession>A0ABS8L0G1</accession>
<dbReference type="PANTHER" id="PTHR47756:SF2">
    <property type="entry name" value="BLL6612 PROTEIN"/>
    <property type="match status" value="1"/>
</dbReference>
<sequence length="430" mass="46255">MRLGRVRGDPSGDAAARRLMDGERRAAAREAEAAARSSYGKLVAILASRTRDIAAAEDALADAFAAALAQWPRDGVPANPVGWLMTVARRSVGHAEGRRRTAAAAENVLRMLDEERDEVRPDSFGDDRLALMFVCAHPAIDSEAQAPLMLQTVLGLDAERIAASFLVSAATMSQRLVRAKRKIRDAGIAFSIPDSGEVPARIASVLSAIYAAYGTAWEDVTGADSKLRNLAAEAIWLARLLRQLLPEDPEVMGLLSLMLHCQARSAARRSAEGAFVPLHDQDMTVWSRSMIEEAETHLRSAARLATPGRFQTEAAIQSLHAHQRMTGERFAEPLVCLYDALARFAPTTGVLVARAVAHAENGDSAAALAQLDEIPNVGRYQPYWAARARVSWLSGDEDAAWTSARKAAGLSNDAGVRAFLLAGGFRGTGR</sequence>
<feature type="domain" description="RNA polymerase sigma-70 region 2" evidence="1">
    <location>
        <begin position="39"/>
        <end position="92"/>
    </location>
</feature>
<dbReference type="Gene3D" id="1.10.1740.10">
    <property type="match status" value="1"/>
</dbReference>
<dbReference type="InterPro" id="IPR007627">
    <property type="entry name" value="RNA_pol_sigma70_r2"/>
</dbReference>
<dbReference type="Proteomes" id="UP001198862">
    <property type="component" value="Unassembled WGS sequence"/>
</dbReference>
<comment type="caution">
    <text evidence="3">The sequence shown here is derived from an EMBL/GenBank/DDBJ whole genome shotgun (WGS) entry which is preliminary data.</text>
</comment>
<feature type="domain" description="DUF6596" evidence="2">
    <location>
        <begin position="201"/>
        <end position="302"/>
    </location>
</feature>
<dbReference type="InterPro" id="IPR046531">
    <property type="entry name" value="DUF6596"/>
</dbReference>
<protein>
    <submittedName>
        <fullName evidence="3">RNA polymerase subunit sigma-70</fullName>
    </submittedName>
</protein>
<dbReference type="Pfam" id="PF20239">
    <property type="entry name" value="DUF6596"/>
    <property type="match status" value="1"/>
</dbReference>
<evidence type="ECO:0000259" key="1">
    <source>
        <dbReference type="Pfam" id="PF04542"/>
    </source>
</evidence>
<keyword evidence="4" id="KW-1185">Reference proteome</keyword>
<dbReference type="PANTHER" id="PTHR47756">
    <property type="entry name" value="BLL6612 PROTEIN-RELATED"/>
    <property type="match status" value="1"/>
</dbReference>
<name>A0ABS8L0G1_9HYPH</name>
<dbReference type="SUPFAM" id="SSF88659">
    <property type="entry name" value="Sigma3 and sigma4 domains of RNA polymerase sigma factors"/>
    <property type="match status" value="1"/>
</dbReference>
<dbReference type="RefSeq" id="WP_230553255.1">
    <property type="nucleotide sequence ID" value="NZ_JAJISD010000011.1"/>
</dbReference>
<dbReference type="Pfam" id="PF04542">
    <property type="entry name" value="Sigma70_r2"/>
    <property type="match status" value="1"/>
</dbReference>